<reference evidence="2" key="1">
    <citation type="journal article" date="2021" name="Microorganisms">
        <title>Acidisoma silvae sp. nov. and Acidisomacellulosilytica sp. nov., Two Acidophilic Bacteria Isolated from Decaying Wood, Hydrolyzing Cellulose and Producing Poly-3-hydroxybutyrate.</title>
        <authorList>
            <person name="Mieszkin S."/>
            <person name="Pouder E."/>
            <person name="Uroz S."/>
            <person name="Simon-Colin C."/>
            <person name="Alain K."/>
        </authorList>
    </citation>
    <scope>NUCLEOTIDE SEQUENCE</scope>
    <source>
        <strain evidence="2">HW T2.11</strain>
    </source>
</reference>
<organism evidence="2 3">
    <name type="scientific">Acidisoma silvae</name>
    <dbReference type="NCBI Taxonomy" id="2802396"/>
    <lineage>
        <taxon>Bacteria</taxon>
        <taxon>Pseudomonadati</taxon>
        <taxon>Pseudomonadota</taxon>
        <taxon>Alphaproteobacteria</taxon>
        <taxon>Acetobacterales</taxon>
        <taxon>Acidocellaceae</taxon>
        <taxon>Acidisoma</taxon>
    </lineage>
</organism>
<dbReference type="AlphaFoldDB" id="A0A964E248"/>
<accession>A0A964E248</accession>
<evidence type="ECO:0000259" key="1">
    <source>
        <dbReference type="Pfam" id="PF00082"/>
    </source>
</evidence>
<comment type="caution">
    <text evidence="2">The sequence shown here is derived from an EMBL/GenBank/DDBJ whole genome shotgun (WGS) entry which is preliminary data.</text>
</comment>
<dbReference type="GO" id="GO:0004252">
    <property type="term" value="F:serine-type endopeptidase activity"/>
    <property type="evidence" value="ECO:0007669"/>
    <property type="project" value="InterPro"/>
</dbReference>
<sequence length="749" mass="81521">MAEEQPRRPILNPVLRFTKDPRPEGITGRSKNRTGIRFERLDHQRRLLGDAFANLSRRREALPSAAGRTMIYASMFSDSRATTWTPTDIFHADRGASIIAPYRSGYLIEIETKRLAFYSSLMMAADGDRDMVDISRVEDLRAYDVNDVGRGYGVDQLWDMAPETPEGRAFTLWFMPYRNNDSVEVVLQEIARLRNEQVLGSLPQAPLLQLLALPAAPGDEANQRQRLVTSLTDRIAFALRDYRARHRAKVGVTVSDKDHLVFILGSAAVFRLDPLPVITSTSPGQGTEPQRPLPSSLAAMPIVGVVDGGLTAASYGVAEAWKAQPLVPAGVADATHGNMVSSLIVQGHDWNNNLKLPQLYCRVGTVQAVPRANAGYLLDADSLVPYLDVVMGGHPETKVWNLSLNQRMDCDLSSVSALGHDFAVLARKHNVLLVISTGNQPSGRIQPPADCEAALTVGGRLHKPDGTPGAKCPVSLSGPGPASMLKPETVHYSHVRTIGGSISAGSSFSTALTSPLAAHTMAALREPSPDLVKALILHNADNPKYDVALGFGSPGVSMPWNSPPGAVTLQWTASLKAGAAYYWELPIPATLLTGGKLNGYGKLTAVLNPHPLVSEIAGPNYFSARLATALQVERGGKNHNLLGSLDTKKITEEEARELDHKWSPVRHHHRRFHSVSFDGETLLVYARIYTRDLYLYGYDNPDETPEMSVNFVLTIGTNHDNDAVFNQMFSSLGAFVENSTIESDIEVGA</sequence>
<dbReference type="SUPFAM" id="SSF52743">
    <property type="entry name" value="Subtilisin-like"/>
    <property type="match status" value="1"/>
</dbReference>
<dbReference type="RefSeq" id="WP_227324107.1">
    <property type="nucleotide sequence ID" value="NZ_JAESVB010000037.1"/>
</dbReference>
<protein>
    <submittedName>
        <fullName evidence="2">S8 family peptidase</fullName>
    </submittedName>
</protein>
<dbReference type="Pfam" id="PF00082">
    <property type="entry name" value="Peptidase_S8"/>
    <property type="match status" value="1"/>
</dbReference>
<dbReference type="EMBL" id="JAESVB010000037">
    <property type="protein sequence ID" value="MCB8878463.1"/>
    <property type="molecule type" value="Genomic_DNA"/>
</dbReference>
<dbReference type="InterPro" id="IPR000209">
    <property type="entry name" value="Peptidase_S8/S53_dom"/>
</dbReference>
<name>A0A964E248_9PROT</name>
<dbReference type="GO" id="GO:0006508">
    <property type="term" value="P:proteolysis"/>
    <property type="evidence" value="ECO:0007669"/>
    <property type="project" value="InterPro"/>
</dbReference>
<feature type="domain" description="Peptidase S8/S53" evidence="1">
    <location>
        <begin position="332"/>
        <end position="552"/>
    </location>
</feature>
<dbReference type="Gene3D" id="3.40.50.200">
    <property type="entry name" value="Peptidase S8/S53 domain"/>
    <property type="match status" value="1"/>
</dbReference>
<reference evidence="2" key="2">
    <citation type="submission" date="2021-01" db="EMBL/GenBank/DDBJ databases">
        <authorList>
            <person name="Mieszkin S."/>
            <person name="Pouder E."/>
            <person name="Alain K."/>
        </authorList>
    </citation>
    <scope>NUCLEOTIDE SEQUENCE</scope>
    <source>
        <strain evidence="2">HW T2.11</strain>
    </source>
</reference>
<evidence type="ECO:0000313" key="3">
    <source>
        <dbReference type="Proteomes" id="UP000708298"/>
    </source>
</evidence>
<dbReference type="InterPro" id="IPR034074">
    <property type="entry name" value="Y4bN_pept_dom"/>
</dbReference>
<gene>
    <name evidence="2" type="ORF">ASILVAE211_25025</name>
</gene>
<evidence type="ECO:0000313" key="2">
    <source>
        <dbReference type="EMBL" id="MCB8878463.1"/>
    </source>
</evidence>
<dbReference type="Proteomes" id="UP000708298">
    <property type="component" value="Unassembled WGS sequence"/>
</dbReference>
<keyword evidence="3" id="KW-1185">Reference proteome</keyword>
<dbReference type="InterPro" id="IPR036852">
    <property type="entry name" value="Peptidase_S8/S53_dom_sf"/>
</dbReference>
<proteinExistence type="predicted"/>
<dbReference type="CDD" id="cd04847">
    <property type="entry name" value="Peptidases_S8_Subtilisin_like_2"/>
    <property type="match status" value="1"/>
</dbReference>